<gene>
    <name evidence="2" type="ORF">LIER_18273</name>
</gene>
<reference evidence="2 3" key="1">
    <citation type="submission" date="2024-01" db="EMBL/GenBank/DDBJ databases">
        <title>The complete chloroplast genome sequence of Lithospermum erythrorhizon: insights into the phylogenetic relationship among Boraginaceae species and the maternal lineages of purple gromwells.</title>
        <authorList>
            <person name="Okada T."/>
            <person name="Watanabe K."/>
        </authorList>
    </citation>
    <scope>NUCLEOTIDE SEQUENCE [LARGE SCALE GENOMIC DNA]</scope>
</reference>
<protein>
    <submittedName>
        <fullName evidence="2">Uncharacterized protein</fullName>
    </submittedName>
</protein>
<evidence type="ECO:0000313" key="3">
    <source>
        <dbReference type="Proteomes" id="UP001454036"/>
    </source>
</evidence>
<dbReference type="EMBL" id="BAABME010004364">
    <property type="protein sequence ID" value="GAA0162102.1"/>
    <property type="molecule type" value="Genomic_DNA"/>
</dbReference>
<dbReference type="AlphaFoldDB" id="A0AAV3QIW4"/>
<keyword evidence="1" id="KW-0175">Coiled coil</keyword>
<organism evidence="2 3">
    <name type="scientific">Lithospermum erythrorhizon</name>
    <name type="common">Purple gromwell</name>
    <name type="synonym">Lithospermum officinale var. erythrorhizon</name>
    <dbReference type="NCBI Taxonomy" id="34254"/>
    <lineage>
        <taxon>Eukaryota</taxon>
        <taxon>Viridiplantae</taxon>
        <taxon>Streptophyta</taxon>
        <taxon>Embryophyta</taxon>
        <taxon>Tracheophyta</taxon>
        <taxon>Spermatophyta</taxon>
        <taxon>Magnoliopsida</taxon>
        <taxon>eudicotyledons</taxon>
        <taxon>Gunneridae</taxon>
        <taxon>Pentapetalae</taxon>
        <taxon>asterids</taxon>
        <taxon>lamiids</taxon>
        <taxon>Boraginales</taxon>
        <taxon>Boraginaceae</taxon>
        <taxon>Boraginoideae</taxon>
        <taxon>Lithospermeae</taxon>
        <taxon>Lithospermum</taxon>
    </lineage>
</organism>
<proteinExistence type="predicted"/>
<name>A0AAV3QIW4_LITER</name>
<accession>A0AAV3QIW4</accession>
<feature type="coiled-coil region" evidence="1">
    <location>
        <begin position="56"/>
        <end position="90"/>
    </location>
</feature>
<dbReference type="SUPFAM" id="SSF90257">
    <property type="entry name" value="Myosin rod fragments"/>
    <property type="match status" value="1"/>
</dbReference>
<comment type="caution">
    <text evidence="2">The sequence shown here is derived from an EMBL/GenBank/DDBJ whole genome shotgun (WGS) entry which is preliminary data.</text>
</comment>
<sequence>MEGILQYSSPSELHDAYSHFQLKATECAHELFLKWKEFEDSRAASETEKFSLERCLSEVLRERDEARAQADDLRDKYEDLQAVRDRLVKSKSDISHQYDTYVAALKTSLEESEQQSRDLKVGLDSSQQLLADLEKQLEQLSLRPPPEVVIERIKEGQKFKDLLIDNTVSIMKTFSLKVYPEFPGIHSMFPEFVG</sequence>
<dbReference type="Proteomes" id="UP001454036">
    <property type="component" value="Unassembled WGS sequence"/>
</dbReference>
<evidence type="ECO:0000313" key="2">
    <source>
        <dbReference type="EMBL" id="GAA0162102.1"/>
    </source>
</evidence>
<evidence type="ECO:0000256" key="1">
    <source>
        <dbReference type="SAM" id="Coils"/>
    </source>
</evidence>
<keyword evidence="3" id="KW-1185">Reference proteome</keyword>